<gene>
    <name evidence="2" type="ORF">GCM10007053_16880</name>
</gene>
<dbReference type="PANTHER" id="PTHR47619:SF1">
    <property type="entry name" value="EXODEOXYRIBONUCLEASE WALJ"/>
    <property type="match status" value="1"/>
</dbReference>
<reference evidence="2" key="1">
    <citation type="journal article" date="2014" name="Int. J. Syst. Evol. Microbiol.">
        <title>Complete genome sequence of Corynebacterium casei LMG S-19264T (=DSM 44701T), isolated from a smear-ripened cheese.</title>
        <authorList>
            <consortium name="US DOE Joint Genome Institute (JGI-PGF)"/>
            <person name="Walter F."/>
            <person name="Albersmeier A."/>
            <person name="Kalinowski J."/>
            <person name="Ruckert C."/>
        </authorList>
    </citation>
    <scope>NUCLEOTIDE SEQUENCE</scope>
    <source>
        <strain evidence="2">KCTC 23430</strain>
    </source>
</reference>
<evidence type="ECO:0000313" key="2">
    <source>
        <dbReference type="EMBL" id="GHD32504.1"/>
    </source>
</evidence>
<dbReference type="InterPro" id="IPR036866">
    <property type="entry name" value="RibonucZ/Hydroxyglut_hydro"/>
</dbReference>
<dbReference type="InterPro" id="IPR052533">
    <property type="entry name" value="WalJ/YycJ-like"/>
</dbReference>
<reference evidence="2" key="2">
    <citation type="submission" date="2020-09" db="EMBL/GenBank/DDBJ databases">
        <authorList>
            <person name="Sun Q."/>
            <person name="Kim S."/>
        </authorList>
    </citation>
    <scope>NUCLEOTIDE SEQUENCE</scope>
    <source>
        <strain evidence="2">KCTC 23430</strain>
    </source>
</reference>
<accession>A0A918XHQ6</accession>
<dbReference type="Proteomes" id="UP000644693">
    <property type="component" value="Unassembled WGS sequence"/>
</dbReference>
<organism evidence="2 3">
    <name type="scientific">Parahalioglobus pacificus</name>
    <dbReference type="NCBI Taxonomy" id="930806"/>
    <lineage>
        <taxon>Bacteria</taxon>
        <taxon>Pseudomonadati</taxon>
        <taxon>Pseudomonadota</taxon>
        <taxon>Gammaproteobacteria</taxon>
        <taxon>Cellvibrionales</taxon>
        <taxon>Halieaceae</taxon>
        <taxon>Parahalioglobus</taxon>
    </lineage>
</organism>
<dbReference type="AlphaFoldDB" id="A0A918XHQ6"/>
<keyword evidence="3" id="KW-1185">Reference proteome</keyword>
<name>A0A918XHQ6_9GAMM</name>
<protein>
    <submittedName>
        <fullName evidence="2">MBL fold metallo-hydrolase</fullName>
    </submittedName>
</protein>
<comment type="caution">
    <text evidence="2">The sequence shown here is derived from an EMBL/GenBank/DDBJ whole genome shotgun (WGS) entry which is preliminary data.</text>
</comment>
<proteinExistence type="predicted"/>
<dbReference type="InterPro" id="IPR001279">
    <property type="entry name" value="Metallo-B-lactamas"/>
</dbReference>
<dbReference type="SMART" id="SM00849">
    <property type="entry name" value="Lactamase_B"/>
    <property type="match status" value="1"/>
</dbReference>
<dbReference type="Gene3D" id="3.60.15.10">
    <property type="entry name" value="Ribonuclease Z/Hydroxyacylglutathione hydrolase-like"/>
    <property type="match status" value="1"/>
</dbReference>
<feature type="domain" description="Metallo-beta-lactamase" evidence="1">
    <location>
        <begin position="11"/>
        <end position="185"/>
    </location>
</feature>
<evidence type="ECO:0000259" key="1">
    <source>
        <dbReference type="SMART" id="SM00849"/>
    </source>
</evidence>
<dbReference type="PANTHER" id="PTHR47619">
    <property type="entry name" value="METALLO-HYDROLASE YYCJ-RELATED"/>
    <property type="match status" value="1"/>
</dbReference>
<dbReference type="EMBL" id="BMYM01000001">
    <property type="protein sequence ID" value="GHD32504.1"/>
    <property type="molecule type" value="Genomic_DNA"/>
</dbReference>
<evidence type="ECO:0000313" key="3">
    <source>
        <dbReference type="Proteomes" id="UP000644693"/>
    </source>
</evidence>
<dbReference type="SUPFAM" id="SSF56281">
    <property type="entry name" value="Metallo-hydrolase/oxidoreductase"/>
    <property type="match status" value="1"/>
</dbReference>
<sequence>MRLASLGSGSKGNATLIAAGSTLVMIDCGFSLKETRRRMQRLGVAPEQLDAILVTHEHSDHSAGVAVLSRNASVPVYLTHGTASTGRIQSCHETVRFNAGDTFIIGDLSIQAIAVPHDAREPCQYRVSYGDLCWGVLTDLGSITPHVIQSYSQCQGLMLEFNHDVDMLQAGEYPPALKRRVGGDWGHLNNHQAVQFLSAVGTEGLRHLVMAHVSENNNCLDRARSALSAVIDPTDERVIFADQGDGLEWLSLA</sequence>
<dbReference type="Pfam" id="PF12706">
    <property type="entry name" value="Lactamase_B_2"/>
    <property type="match status" value="1"/>
</dbReference>
<dbReference type="RefSeq" id="WP_189477087.1">
    <property type="nucleotide sequence ID" value="NZ_BMYM01000001.1"/>
</dbReference>